<accession>A0A4U3KXC5</accession>
<gene>
    <name evidence="2" type="ORF">FC093_17275</name>
</gene>
<dbReference type="Proteomes" id="UP000305848">
    <property type="component" value="Unassembled WGS sequence"/>
</dbReference>
<protein>
    <submittedName>
        <fullName evidence="2">Uncharacterized protein</fullName>
    </submittedName>
</protein>
<proteinExistence type="predicted"/>
<feature type="transmembrane region" description="Helical" evidence="1">
    <location>
        <begin position="49"/>
        <end position="70"/>
    </location>
</feature>
<organism evidence="2 3">
    <name type="scientific">Ilyomonas limi</name>
    <dbReference type="NCBI Taxonomy" id="2575867"/>
    <lineage>
        <taxon>Bacteria</taxon>
        <taxon>Pseudomonadati</taxon>
        <taxon>Bacteroidota</taxon>
        <taxon>Chitinophagia</taxon>
        <taxon>Chitinophagales</taxon>
        <taxon>Chitinophagaceae</taxon>
        <taxon>Ilyomonas</taxon>
    </lineage>
</organism>
<dbReference type="OrthoDB" id="670725at2"/>
<name>A0A4U3KXC5_9BACT</name>
<dbReference type="RefSeq" id="WP_137263066.1">
    <property type="nucleotide sequence ID" value="NZ_SZQL01000015.1"/>
</dbReference>
<evidence type="ECO:0000313" key="3">
    <source>
        <dbReference type="Proteomes" id="UP000305848"/>
    </source>
</evidence>
<comment type="caution">
    <text evidence="2">The sequence shown here is derived from an EMBL/GenBank/DDBJ whole genome shotgun (WGS) entry which is preliminary data.</text>
</comment>
<keyword evidence="1" id="KW-0472">Membrane</keyword>
<sequence>MLTQFKKLKDAKQCGRSITTNLTMYVSKKLQQFAIYLTKKTNHIQPRRLAIFILTFCVIVSLALSIKLLYCFNHKPEIHFQYISTPVLKPATTYSGDATTLHRIKNFHRQLDSLKKNNFLRYDSIMRCRPHLLDSIIMVERLTNF</sequence>
<evidence type="ECO:0000313" key="2">
    <source>
        <dbReference type="EMBL" id="TKK66334.1"/>
    </source>
</evidence>
<keyword evidence="1" id="KW-1133">Transmembrane helix</keyword>
<dbReference type="AlphaFoldDB" id="A0A4U3KXC5"/>
<reference evidence="2 3" key="1">
    <citation type="submission" date="2019-05" db="EMBL/GenBank/DDBJ databases">
        <title>Panacibacter sp. strain 17mud1-8 Genome sequencing and assembly.</title>
        <authorList>
            <person name="Chhetri G."/>
        </authorList>
    </citation>
    <scope>NUCLEOTIDE SEQUENCE [LARGE SCALE GENOMIC DNA]</scope>
    <source>
        <strain evidence="2 3">17mud1-8</strain>
    </source>
</reference>
<keyword evidence="3" id="KW-1185">Reference proteome</keyword>
<dbReference type="EMBL" id="SZQL01000015">
    <property type="protein sequence ID" value="TKK66334.1"/>
    <property type="molecule type" value="Genomic_DNA"/>
</dbReference>
<keyword evidence="1" id="KW-0812">Transmembrane</keyword>
<evidence type="ECO:0000256" key="1">
    <source>
        <dbReference type="SAM" id="Phobius"/>
    </source>
</evidence>